<gene>
    <name evidence="1" type="ORF">NOG11_08095</name>
</gene>
<accession>A0A9X2L978</accession>
<dbReference type="AlphaFoldDB" id="A0A9X2L978"/>
<dbReference type="EMBL" id="JANIBC010000004">
    <property type="protein sequence ID" value="MCQ8185352.1"/>
    <property type="molecule type" value="Genomic_DNA"/>
</dbReference>
<reference evidence="1" key="1">
    <citation type="submission" date="2022-07" db="EMBL/GenBank/DDBJ databases">
        <title>Parvularcula maris sp. nov., an algicidal bacterium isolated from seawater.</title>
        <authorList>
            <person name="Li F."/>
        </authorList>
    </citation>
    <scope>NUCLEOTIDE SEQUENCE</scope>
    <source>
        <strain evidence="1">BGMRC 0090</strain>
    </source>
</reference>
<name>A0A9X2L978_9PROT</name>
<sequence length="156" mass="17919">MSRRLTISTLLDAKPDLVWQHVNTPRLHQYVARPFLSFTPVEPSVWPKVWDDGDYLASMKLGGALPIGRQTISISRPAPEGSSRFLRDNGHSPSIKRWDHLITIRPEGQAAYYEDQLDLDAGLRTPLVAAFSKRFYTHRQARWRELVSKSFDYGRV</sequence>
<protein>
    <submittedName>
        <fullName evidence="1">Uncharacterized protein</fullName>
    </submittedName>
</protein>
<dbReference type="SUPFAM" id="SSF55961">
    <property type="entry name" value="Bet v1-like"/>
    <property type="match status" value="1"/>
</dbReference>
<dbReference type="Proteomes" id="UP001142610">
    <property type="component" value="Unassembled WGS sequence"/>
</dbReference>
<evidence type="ECO:0000313" key="1">
    <source>
        <dbReference type="EMBL" id="MCQ8185352.1"/>
    </source>
</evidence>
<keyword evidence="2" id="KW-1185">Reference proteome</keyword>
<evidence type="ECO:0000313" key="2">
    <source>
        <dbReference type="Proteomes" id="UP001142610"/>
    </source>
</evidence>
<comment type="caution">
    <text evidence="1">The sequence shown here is derived from an EMBL/GenBank/DDBJ whole genome shotgun (WGS) entry which is preliminary data.</text>
</comment>
<dbReference type="RefSeq" id="WP_256619222.1">
    <property type="nucleotide sequence ID" value="NZ_JANIBC010000004.1"/>
</dbReference>
<organism evidence="1 2">
    <name type="scientific">Parvularcula maris</name>
    <dbReference type="NCBI Taxonomy" id="2965077"/>
    <lineage>
        <taxon>Bacteria</taxon>
        <taxon>Pseudomonadati</taxon>
        <taxon>Pseudomonadota</taxon>
        <taxon>Alphaproteobacteria</taxon>
        <taxon>Parvularculales</taxon>
        <taxon>Parvularculaceae</taxon>
        <taxon>Parvularcula</taxon>
    </lineage>
</organism>
<proteinExistence type="predicted"/>